<gene>
    <name evidence="3" type="ORF">DY048_06595</name>
</gene>
<feature type="compositionally biased region" description="Polar residues" evidence="1">
    <location>
        <begin position="46"/>
        <end position="63"/>
    </location>
</feature>
<organism evidence="3 4">
    <name type="scientific">Apilactobacillus timberlakei</name>
    <dbReference type="NCBI Taxonomy" id="2008380"/>
    <lineage>
        <taxon>Bacteria</taxon>
        <taxon>Bacillati</taxon>
        <taxon>Bacillota</taxon>
        <taxon>Bacilli</taxon>
        <taxon>Lactobacillales</taxon>
        <taxon>Lactobacillaceae</taxon>
        <taxon>Apilactobacillus</taxon>
    </lineage>
</organism>
<name>A0ABY2YVR7_9LACO</name>
<evidence type="ECO:0000313" key="3">
    <source>
        <dbReference type="EMBL" id="TPR12840.1"/>
    </source>
</evidence>
<comment type="caution">
    <text evidence="3">The sequence shown here is derived from an EMBL/GenBank/DDBJ whole genome shotgun (WGS) entry which is preliminary data.</text>
</comment>
<keyword evidence="4" id="KW-1185">Reference proteome</keyword>
<sequence>MKKLLLCTAALTMFAGIGLETGSNNVHADGQDVGQEAGSGAKTNTLLEIDNSNNNTKPVNPDNTENELDNPQDNNVNNTKSRGELTLDAVPSLLNFGKMSDASETKGGYNTENITNGNMVNGNKQYYYAQVTDHRAGAKGWKLTASMDNMNNMNNSDVNLNGASITLNSSGKASPAYNNNNTAPNTNTNVNLDPYKGPVNVINAEQGTGENTWFDLFNSIQLKYGQSSTGTYKGQITWNLIDAPDSTQNQ</sequence>
<dbReference type="Proteomes" id="UP000767392">
    <property type="component" value="Unassembled WGS sequence"/>
</dbReference>
<evidence type="ECO:0000256" key="1">
    <source>
        <dbReference type="SAM" id="MobiDB-lite"/>
    </source>
</evidence>
<dbReference type="InterPro" id="IPR027994">
    <property type="entry name" value="WxL_dom"/>
</dbReference>
<feature type="compositionally biased region" description="Polar residues" evidence="1">
    <location>
        <begin position="71"/>
        <end position="80"/>
    </location>
</feature>
<dbReference type="Pfam" id="PF13731">
    <property type="entry name" value="WxL"/>
    <property type="match status" value="1"/>
</dbReference>
<protein>
    <submittedName>
        <fullName evidence="3">WxL domain-containing protein</fullName>
    </submittedName>
</protein>
<evidence type="ECO:0000259" key="2">
    <source>
        <dbReference type="Pfam" id="PF13731"/>
    </source>
</evidence>
<evidence type="ECO:0000313" key="4">
    <source>
        <dbReference type="Proteomes" id="UP000767392"/>
    </source>
</evidence>
<feature type="domain" description="WxL" evidence="2">
    <location>
        <begin position="40"/>
        <end position="244"/>
    </location>
</feature>
<feature type="region of interest" description="Disordered" evidence="1">
    <location>
        <begin position="46"/>
        <end position="81"/>
    </location>
</feature>
<proteinExistence type="predicted"/>
<dbReference type="EMBL" id="QUAM01000005">
    <property type="protein sequence ID" value="TPR12840.1"/>
    <property type="molecule type" value="Genomic_DNA"/>
</dbReference>
<reference evidence="3 4" key="1">
    <citation type="submission" date="2018-08" db="EMBL/GenBank/DDBJ databases">
        <title>Comparative genomics of wild bee and flower associated Lactobacillus reveals potential adaptation to the bee host.</title>
        <authorList>
            <person name="Vuong H.Q."/>
            <person name="Mcfrederick Q.S."/>
        </authorList>
    </citation>
    <scope>NUCLEOTIDE SEQUENCE [LARGE SCALE GENOMIC DNA]</scope>
    <source>
        <strain evidence="3 4">HV_04</strain>
    </source>
</reference>
<dbReference type="RefSeq" id="WP_105988314.1">
    <property type="nucleotide sequence ID" value="NZ_POST01000005.1"/>
</dbReference>
<accession>A0ABY2YVR7</accession>